<protein>
    <submittedName>
        <fullName evidence="2">Sulfurtransferase</fullName>
    </submittedName>
</protein>
<reference evidence="2" key="1">
    <citation type="journal article" date="2014" name="Int. J. Syst. Evol. Microbiol.">
        <title>Complete genome sequence of Corynebacterium casei LMG S-19264T (=DSM 44701T), isolated from a smear-ripened cheese.</title>
        <authorList>
            <consortium name="US DOE Joint Genome Institute (JGI-PGF)"/>
            <person name="Walter F."/>
            <person name="Albersmeier A."/>
            <person name="Kalinowski J."/>
            <person name="Ruckert C."/>
        </authorList>
    </citation>
    <scope>NUCLEOTIDE SEQUENCE</scope>
    <source>
        <strain evidence="2">JCM 14719</strain>
    </source>
</reference>
<dbReference type="InterPro" id="IPR036873">
    <property type="entry name" value="Rhodanese-like_dom_sf"/>
</dbReference>
<evidence type="ECO:0000313" key="3">
    <source>
        <dbReference type="Proteomes" id="UP000637720"/>
    </source>
</evidence>
<dbReference type="Gene3D" id="3.40.250.10">
    <property type="entry name" value="Rhodanese-like domain"/>
    <property type="match status" value="1"/>
</dbReference>
<dbReference type="SUPFAM" id="SSF52821">
    <property type="entry name" value="Rhodanese/Cell cycle control phosphatase"/>
    <property type="match status" value="1"/>
</dbReference>
<keyword evidence="3" id="KW-1185">Reference proteome</keyword>
<gene>
    <name evidence="2" type="ORF">GCM10007043_04320</name>
</gene>
<dbReference type="InterPro" id="IPR001307">
    <property type="entry name" value="Thiosulphate_STrfase_CS"/>
</dbReference>
<dbReference type="AlphaFoldDB" id="A0A8J3B3V1"/>
<feature type="domain" description="Rhodanese" evidence="1">
    <location>
        <begin position="42"/>
        <end position="127"/>
    </location>
</feature>
<dbReference type="SMART" id="SM00450">
    <property type="entry name" value="RHOD"/>
    <property type="match status" value="1"/>
</dbReference>
<dbReference type="EMBL" id="BMOF01000004">
    <property type="protein sequence ID" value="GGJ93723.1"/>
    <property type="molecule type" value="Genomic_DNA"/>
</dbReference>
<dbReference type="InterPro" id="IPR050229">
    <property type="entry name" value="GlpE_sulfurtransferase"/>
</dbReference>
<sequence>MLETLLPLALVVALIWLLYTRLAPVRGVATIGPAELRARLKGPRAFLLVDVREPHEYRAGHLPGAINLPLSQLAVQHHRLPKDKPIILYCASGMRSKQAARWLKKRGYTHLVNVRGGLIGLNDVLVR</sequence>
<comment type="caution">
    <text evidence="2">The sequence shown here is derived from an EMBL/GenBank/DDBJ whole genome shotgun (WGS) entry which is preliminary data.</text>
</comment>
<accession>A0A8J3B3V1</accession>
<dbReference type="CDD" id="cd00158">
    <property type="entry name" value="RHOD"/>
    <property type="match status" value="1"/>
</dbReference>
<dbReference type="InterPro" id="IPR001763">
    <property type="entry name" value="Rhodanese-like_dom"/>
</dbReference>
<dbReference type="PANTHER" id="PTHR43031:SF1">
    <property type="entry name" value="PYRIDINE NUCLEOTIDE-DISULPHIDE OXIDOREDUCTASE"/>
    <property type="match status" value="1"/>
</dbReference>
<name>A0A8J3B3V1_9BACI</name>
<dbReference type="PROSITE" id="PS50206">
    <property type="entry name" value="RHODANESE_3"/>
    <property type="match status" value="1"/>
</dbReference>
<dbReference type="PROSITE" id="PS00380">
    <property type="entry name" value="RHODANESE_1"/>
    <property type="match status" value="1"/>
</dbReference>
<dbReference type="GO" id="GO:0004792">
    <property type="term" value="F:thiosulfate-cyanide sulfurtransferase activity"/>
    <property type="evidence" value="ECO:0007669"/>
    <property type="project" value="InterPro"/>
</dbReference>
<proteinExistence type="predicted"/>
<dbReference type="Proteomes" id="UP000637720">
    <property type="component" value="Unassembled WGS sequence"/>
</dbReference>
<organism evidence="2 3">
    <name type="scientific">Calditerricola satsumensis</name>
    <dbReference type="NCBI Taxonomy" id="373054"/>
    <lineage>
        <taxon>Bacteria</taxon>
        <taxon>Bacillati</taxon>
        <taxon>Bacillota</taxon>
        <taxon>Bacilli</taxon>
        <taxon>Bacillales</taxon>
        <taxon>Bacillaceae</taxon>
        <taxon>Calditerricola</taxon>
    </lineage>
</organism>
<dbReference type="PANTHER" id="PTHR43031">
    <property type="entry name" value="FAD-DEPENDENT OXIDOREDUCTASE"/>
    <property type="match status" value="1"/>
</dbReference>
<evidence type="ECO:0000259" key="1">
    <source>
        <dbReference type="PROSITE" id="PS50206"/>
    </source>
</evidence>
<dbReference type="Pfam" id="PF00581">
    <property type="entry name" value="Rhodanese"/>
    <property type="match status" value="1"/>
</dbReference>
<reference evidence="2" key="2">
    <citation type="submission" date="2020-09" db="EMBL/GenBank/DDBJ databases">
        <authorList>
            <person name="Sun Q."/>
            <person name="Ohkuma M."/>
        </authorList>
    </citation>
    <scope>NUCLEOTIDE SEQUENCE</scope>
    <source>
        <strain evidence="2">JCM 14719</strain>
    </source>
</reference>
<evidence type="ECO:0000313" key="2">
    <source>
        <dbReference type="EMBL" id="GGJ93723.1"/>
    </source>
</evidence>
<dbReference type="RefSeq" id="WP_054669136.1">
    <property type="nucleotide sequence ID" value="NZ_BMOF01000004.1"/>
</dbReference>